<dbReference type="PANTHER" id="PTHR32024:SF2">
    <property type="entry name" value="TRK SYSTEM POTASSIUM UPTAKE PROTEIN TRKG-RELATED"/>
    <property type="match status" value="1"/>
</dbReference>
<feature type="transmembrane region" description="Helical" evidence="9">
    <location>
        <begin position="332"/>
        <end position="352"/>
    </location>
</feature>
<feature type="transmembrane region" description="Helical" evidence="9">
    <location>
        <begin position="239"/>
        <end position="262"/>
    </location>
</feature>
<evidence type="ECO:0000256" key="2">
    <source>
        <dbReference type="ARBA" id="ARBA00009137"/>
    </source>
</evidence>
<keyword evidence="3" id="KW-0813">Transport</keyword>
<name>A0ABW7I498_9RHOB</name>
<evidence type="ECO:0000256" key="8">
    <source>
        <dbReference type="ARBA" id="ARBA00023136"/>
    </source>
</evidence>
<evidence type="ECO:0000256" key="5">
    <source>
        <dbReference type="ARBA" id="ARBA00022692"/>
    </source>
</evidence>
<accession>A0ABW7I498</accession>
<dbReference type="Proteomes" id="UP001607157">
    <property type="component" value="Unassembled WGS sequence"/>
</dbReference>
<evidence type="ECO:0000256" key="3">
    <source>
        <dbReference type="ARBA" id="ARBA00022448"/>
    </source>
</evidence>
<dbReference type="PANTHER" id="PTHR32024">
    <property type="entry name" value="TRK SYSTEM POTASSIUM UPTAKE PROTEIN TRKG-RELATED"/>
    <property type="match status" value="1"/>
</dbReference>
<comment type="caution">
    <text evidence="10">The sequence shown here is derived from an EMBL/GenBank/DDBJ whole genome shotgun (WGS) entry which is preliminary data.</text>
</comment>
<feature type="transmembrane region" description="Helical" evidence="9">
    <location>
        <begin position="452"/>
        <end position="472"/>
    </location>
</feature>
<evidence type="ECO:0000256" key="6">
    <source>
        <dbReference type="ARBA" id="ARBA00022989"/>
    </source>
</evidence>
<feature type="transmembrane region" description="Helical" evidence="9">
    <location>
        <begin position="274"/>
        <end position="296"/>
    </location>
</feature>
<keyword evidence="4" id="KW-1003">Cell membrane</keyword>
<evidence type="ECO:0000313" key="10">
    <source>
        <dbReference type="EMBL" id="MFH0252986.1"/>
    </source>
</evidence>
<proteinExistence type="inferred from homology"/>
<dbReference type="InterPro" id="IPR003445">
    <property type="entry name" value="Cat_transpt"/>
</dbReference>
<keyword evidence="5 9" id="KW-0812">Transmembrane</keyword>
<keyword evidence="7" id="KW-0406">Ion transport</keyword>
<comment type="similarity">
    <text evidence="2">Belongs to the TrkH potassium transport family.</text>
</comment>
<sequence>MSGLSAATAHRARPHVVARALCNQSGVLLLIVAPPMLVGGIYKEWVFALSLAPQTLVLGALMLGFRGVTFPEDLRRVEAFAVFALIFVIASLLVAPPFVVLGMSPLDAVFEAVSGVTSTGLSVATEAESWPIVAHLMRGWIQWCGGFAIAFAGLAILDSSAGASLSMSQSQMTARDNLASIKVQARQALWSYVALTLIAVLLCLLLLPNWWEAVSIALAAVSTGGFTPRADSLASYSPLAQGVVIGICAATAITLLFYIRLWRDGPRSALRNSHALATLGLMAAGVALFVAVDFAVNRPGGAELYAGALNFLSGFTTAGFSTNEISSHVSLLPLLLVAMLIGGDVGSTAGGIKVTRLLVLFQIFRLSILRVRVPASAVTYLRDGADKVTADRLIGVAALLVTYLATMMLCWIVFLVSGIAPLDGLFEVVSALSTVGLSQGVSAPGLAAHLKATLIVAMLLGRLEFIALIVLCTPQTWIRRT</sequence>
<feature type="transmembrane region" description="Helical" evidence="9">
    <location>
        <begin position="21"/>
        <end position="39"/>
    </location>
</feature>
<evidence type="ECO:0000256" key="9">
    <source>
        <dbReference type="SAM" id="Phobius"/>
    </source>
</evidence>
<feature type="transmembrane region" description="Helical" evidence="9">
    <location>
        <begin position="393"/>
        <end position="420"/>
    </location>
</feature>
<keyword evidence="6 9" id="KW-1133">Transmembrane helix</keyword>
<protein>
    <submittedName>
        <fullName evidence="10">TrkH family potassium uptake protein</fullName>
    </submittedName>
</protein>
<comment type="subcellular location">
    <subcellularLocation>
        <location evidence="1">Cell membrane</location>
        <topology evidence="1">Multi-pass membrane protein</topology>
    </subcellularLocation>
</comment>
<gene>
    <name evidence="10" type="ORF">ACGRVM_03725</name>
</gene>
<feature type="transmembrane region" description="Helical" evidence="9">
    <location>
        <begin position="188"/>
        <end position="207"/>
    </location>
</feature>
<reference evidence="10 11" key="1">
    <citation type="submission" date="2024-10" db="EMBL/GenBank/DDBJ databases">
        <authorList>
            <person name="Yang X.-N."/>
        </authorList>
    </citation>
    <scope>NUCLEOTIDE SEQUENCE [LARGE SCALE GENOMIC DNA]</scope>
    <source>
        <strain evidence="10 11">CAU 1059</strain>
    </source>
</reference>
<dbReference type="EMBL" id="JBIHMM010000001">
    <property type="protein sequence ID" value="MFH0252986.1"/>
    <property type="molecule type" value="Genomic_DNA"/>
</dbReference>
<keyword evidence="11" id="KW-1185">Reference proteome</keyword>
<feature type="transmembrane region" description="Helical" evidence="9">
    <location>
        <begin position="77"/>
        <end position="99"/>
    </location>
</feature>
<evidence type="ECO:0000256" key="4">
    <source>
        <dbReference type="ARBA" id="ARBA00022475"/>
    </source>
</evidence>
<evidence type="ECO:0000256" key="7">
    <source>
        <dbReference type="ARBA" id="ARBA00023065"/>
    </source>
</evidence>
<evidence type="ECO:0000256" key="1">
    <source>
        <dbReference type="ARBA" id="ARBA00004651"/>
    </source>
</evidence>
<feature type="transmembrane region" description="Helical" evidence="9">
    <location>
        <begin position="140"/>
        <end position="167"/>
    </location>
</feature>
<feature type="transmembrane region" description="Helical" evidence="9">
    <location>
        <begin position="45"/>
        <end position="65"/>
    </location>
</feature>
<evidence type="ECO:0000313" key="11">
    <source>
        <dbReference type="Proteomes" id="UP001607157"/>
    </source>
</evidence>
<organism evidence="10 11">
    <name type="scientific">Roseovarius aquimarinus</name>
    <dbReference type="NCBI Taxonomy" id="1229156"/>
    <lineage>
        <taxon>Bacteria</taxon>
        <taxon>Pseudomonadati</taxon>
        <taxon>Pseudomonadota</taxon>
        <taxon>Alphaproteobacteria</taxon>
        <taxon>Rhodobacterales</taxon>
        <taxon>Roseobacteraceae</taxon>
        <taxon>Roseovarius</taxon>
    </lineage>
</organism>
<keyword evidence="8 9" id="KW-0472">Membrane</keyword>
<dbReference type="Pfam" id="PF02386">
    <property type="entry name" value="TrkH"/>
    <property type="match status" value="1"/>
</dbReference>